<dbReference type="EMBL" id="GBEZ01003706">
    <property type="protein sequence ID" value="JAC81454.1"/>
    <property type="molecule type" value="Transcribed_RNA"/>
</dbReference>
<accession>A0A061SEF0</accession>
<feature type="region of interest" description="Disordered" evidence="1">
    <location>
        <begin position="1"/>
        <end position="174"/>
    </location>
</feature>
<evidence type="ECO:0000313" key="2">
    <source>
        <dbReference type="EMBL" id="JAC81454.1"/>
    </source>
</evidence>
<feature type="compositionally biased region" description="Basic residues" evidence="1">
    <location>
        <begin position="84"/>
        <end position="94"/>
    </location>
</feature>
<sequence length="262" mass="27805">MQTVLQRRPSEGTQGNPQRLPGGVSKNAAPDHRLAPGRFHHPGARAQAIASKSVAAGVPPGPQAANEAARRCLDSARKLPPRTPHLRSHPRRRPIGSDSGGSPNSEMHVLCGSAARASSAAASLPSPTRPIPRRQSRGGASESPSASASAPVLSPQREDERQPAPGAAPLGGSPRLVDVARELGLQPIRTWAVELNLAASDLEIRLGDRLQPREADVDLQVREGGIDEGRLLLQSEGRRLFLRVVARAWGARAWRTWASAVP</sequence>
<name>A0A061SEF0_9CHLO</name>
<reference evidence="2" key="1">
    <citation type="submission" date="2014-05" db="EMBL/GenBank/DDBJ databases">
        <title>The transcriptome of the halophilic microalga Tetraselmis sp. GSL018 isolated from the Great Salt Lake, Utah.</title>
        <authorList>
            <person name="Jinkerson R.E."/>
            <person name="D'Adamo S."/>
            <person name="Posewitz M.C."/>
        </authorList>
    </citation>
    <scope>NUCLEOTIDE SEQUENCE</scope>
    <source>
        <strain evidence="2">GSL018</strain>
    </source>
</reference>
<evidence type="ECO:0000256" key="1">
    <source>
        <dbReference type="SAM" id="MobiDB-lite"/>
    </source>
</evidence>
<feature type="compositionally biased region" description="Polar residues" evidence="1">
    <location>
        <begin position="1"/>
        <end position="17"/>
    </location>
</feature>
<organism evidence="2">
    <name type="scientific">Tetraselmis sp. GSL018</name>
    <dbReference type="NCBI Taxonomy" id="582737"/>
    <lineage>
        <taxon>Eukaryota</taxon>
        <taxon>Viridiplantae</taxon>
        <taxon>Chlorophyta</taxon>
        <taxon>core chlorophytes</taxon>
        <taxon>Chlorodendrophyceae</taxon>
        <taxon>Chlorodendrales</taxon>
        <taxon>Chlorodendraceae</taxon>
        <taxon>Tetraselmis</taxon>
    </lineage>
</organism>
<feature type="compositionally biased region" description="Low complexity" evidence="1">
    <location>
        <begin position="163"/>
        <end position="172"/>
    </location>
</feature>
<feature type="compositionally biased region" description="Basic and acidic residues" evidence="1">
    <location>
        <begin position="68"/>
        <end position="77"/>
    </location>
</feature>
<proteinExistence type="predicted"/>
<feature type="compositionally biased region" description="Low complexity" evidence="1">
    <location>
        <begin position="140"/>
        <end position="155"/>
    </location>
</feature>
<dbReference type="AlphaFoldDB" id="A0A061SEF0"/>
<protein>
    <submittedName>
        <fullName evidence="2">Uncharacterized protein</fullName>
    </submittedName>
</protein>
<gene>
    <name evidence="2" type="ORF">TSPGSL018_7894</name>
</gene>
<feature type="compositionally biased region" description="Low complexity" evidence="1">
    <location>
        <begin position="113"/>
        <end position="123"/>
    </location>
</feature>